<dbReference type="InterPro" id="IPR012106">
    <property type="entry name" value="Phage_Mu_Gp1"/>
</dbReference>
<comment type="caution">
    <text evidence="2">The sequence shown here is derived from an EMBL/GenBank/DDBJ whole genome shotgun (WGS) entry which is preliminary data.</text>
</comment>
<evidence type="ECO:0008006" key="4">
    <source>
        <dbReference type="Google" id="ProtNLM"/>
    </source>
</evidence>
<evidence type="ECO:0000313" key="2">
    <source>
        <dbReference type="EMBL" id="HIS36338.1"/>
    </source>
</evidence>
<gene>
    <name evidence="2" type="ORF">IAC10_06885</name>
</gene>
<sequence length="326" mass="36841">MKFFEVFKAGTYPQGKFTNKEIAQIAKNYDPTFCEAPITIDHQQSGPAYGWVDTVKAEGDKLKVSFKEVPEEFEKDVNSGKYKKVSVELYRNLEGKGAYLKAVSFLGAAIPQVKGLEAIKFMEAESDTYEFDSYDEPEQFSEQDIEDLKNQVADLENQLAKFKESNKKLETIKSLKEKISALTDEVATFKEKAEGKAEIEKELTDIKAAIKKKEFEEFIDKQIDNGTLVPANKNVILSVLQELDNIKKFGEDSTVVSDFKSFIESLPNQIKFGELATKEKQASQQNEDVEKFANADEESLEIFKEAKALAVKENISFKDALLKLNK</sequence>
<proteinExistence type="predicted"/>
<name>A0A9D1EYV6_9BACT</name>
<reference evidence="2" key="1">
    <citation type="submission" date="2020-10" db="EMBL/GenBank/DDBJ databases">
        <authorList>
            <person name="Gilroy R."/>
        </authorList>
    </citation>
    <scope>NUCLEOTIDE SEQUENCE</scope>
    <source>
        <strain evidence="2">6276</strain>
    </source>
</reference>
<keyword evidence="1" id="KW-0175">Coiled coil</keyword>
<protein>
    <recommendedName>
        <fullName evidence="4">Phage capsid protein</fullName>
    </recommendedName>
</protein>
<dbReference type="EMBL" id="DVIU01000137">
    <property type="protein sequence ID" value="HIS36338.1"/>
    <property type="molecule type" value="Genomic_DNA"/>
</dbReference>
<accession>A0A9D1EYV6</accession>
<feature type="coiled-coil region" evidence="1">
    <location>
        <begin position="138"/>
        <end position="216"/>
    </location>
</feature>
<dbReference type="Pfam" id="PF10123">
    <property type="entry name" value="Mu-like_Pro"/>
    <property type="match status" value="1"/>
</dbReference>
<evidence type="ECO:0000256" key="1">
    <source>
        <dbReference type="SAM" id="Coils"/>
    </source>
</evidence>
<dbReference type="Proteomes" id="UP000823928">
    <property type="component" value="Unassembled WGS sequence"/>
</dbReference>
<evidence type="ECO:0000313" key="3">
    <source>
        <dbReference type="Proteomes" id="UP000823928"/>
    </source>
</evidence>
<dbReference type="AlphaFoldDB" id="A0A9D1EYV6"/>
<reference evidence="2" key="2">
    <citation type="journal article" date="2021" name="PeerJ">
        <title>Extensive microbial diversity within the chicken gut microbiome revealed by metagenomics and culture.</title>
        <authorList>
            <person name="Gilroy R."/>
            <person name="Ravi A."/>
            <person name="Getino M."/>
            <person name="Pursley I."/>
            <person name="Horton D.L."/>
            <person name="Alikhan N.F."/>
            <person name="Baker D."/>
            <person name="Gharbi K."/>
            <person name="Hall N."/>
            <person name="Watson M."/>
            <person name="Adriaenssens E.M."/>
            <person name="Foster-Nyarko E."/>
            <person name="Jarju S."/>
            <person name="Secka A."/>
            <person name="Antonio M."/>
            <person name="Oren A."/>
            <person name="Chaudhuri R.R."/>
            <person name="La Ragione R."/>
            <person name="Hildebrand F."/>
            <person name="Pallen M.J."/>
        </authorList>
    </citation>
    <scope>NUCLEOTIDE SEQUENCE</scope>
    <source>
        <strain evidence="2">6276</strain>
    </source>
</reference>
<organism evidence="2 3">
    <name type="scientific">Candidatus Scatousia excrementigallinarum</name>
    <dbReference type="NCBI Taxonomy" id="2840935"/>
    <lineage>
        <taxon>Bacteria</taxon>
        <taxon>Candidatus Scatousia</taxon>
    </lineage>
</organism>